<evidence type="ECO:0000313" key="2">
    <source>
        <dbReference type="EMBL" id="KAL3313422.1"/>
    </source>
</evidence>
<comment type="caution">
    <text evidence="2">The sequence shown here is derived from an EMBL/GenBank/DDBJ whole genome shotgun (WGS) entry which is preliminary data.</text>
</comment>
<feature type="compositionally biased region" description="Basic and acidic residues" evidence="1">
    <location>
        <begin position="1"/>
        <end position="10"/>
    </location>
</feature>
<keyword evidence="3" id="KW-1185">Reference proteome</keyword>
<reference evidence="2 3" key="1">
    <citation type="submission" date="2024-11" db="EMBL/GenBank/DDBJ databases">
        <title>Adaptive evolution of stress response genes in parasites aligns with host niche diversity.</title>
        <authorList>
            <person name="Hahn C."/>
            <person name="Resl P."/>
        </authorList>
    </citation>
    <scope>NUCLEOTIDE SEQUENCE [LARGE SCALE GENOMIC DNA]</scope>
    <source>
        <strain evidence="2">EGGRZ-B1_66</strain>
        <tissue evidence="2">Body</tissue>
    </source>
</reference>
<organism evidence="2 3">
    <name type="scientific">Cichlidogyrus casuarinus</name>
    <dbReference type="NCBI Taxonomy" id="1844966"/>
    <lineage>
        <taxon>Eukaryota</taxon>
        <taxon>Metazoa</taxon>
        <taxon>Spiralia</taxon>
        <taxon>Lophotrochozoa</taxon>
        <taxon>Platyhelminthes</taxon>
        <taxon>Monogenea</taxon>
        <taxon>Monopisthocotylea</taxon>
        <taxon>Dactylogyridea</taxon>
        <taxon>Ancyrocephalidae</taxon>
        <taxon>Cichlidogyrus</taxon>
    </lineage>
</organism>
<protein>
    <submittedName>
        <fullName evidence="2">Uncharacterized protein</fullName>
    </submittedName>
</protein>
<evidence type="ECO:0000313" key="3">
    <source>
        <dbReference type="Proteomes" id="UP001626550"/>
    </source>
</evidence>
<dbReference type="AlphaFoldDB" id="A0ABD2Q2Q0"/>
<feature type="compositionally biased region" description="Acidic residues" evidence="1">
    <location>
        <begin position="11"/>
        <end position="32"/>
    </location>
</feature>
<proteinExistence type="predicted"/>
<feature type="compositionally biased region" description="Basic and acidic residues" evidence="1">
    <location>
        <begin position="33"/>
        <end position="44"/>
    </location>
</feature>
<evidence type="ECO:0000256" key="1">
    <source>
        <dbReference type="SAM" id="MobiDB-lite"/>
    </source>
</evidence>
<sequence>MDNDSEKSTVTEDDESCSDEEESQDDAVSEEEIPPKESESEQDLTKCIRKQLNILSESEMSRVVNSISDLFDQHAKGTLREIFITEILQLVGNTAVSSKGSNFGWFQQESAALITSLSIVLTASLTQLNETQ</sequence>
<dbReference type="EMBL" id="JBJKFK010001309">
    <property type="protein sequence ID" value="KAL3313422.1"/>
    <property type="molecule type" value="Genomic_DNA"/>
</dbReference>
<dbReference type="Proteomes" id="UP001626550">
    <property type="component" value="Unassembled WGS sequence"/>
</dbReference>
<name>A0ABD2Q2Q0_9PLAT</name>
<feature type="region of interest" description="Disordered" evidence="1">
    <location>
        <begin position="1"/>
        <end position="44"/>
    </location>
</feature>
<gene>
    <name evidence="2" type="ORF">Ciccas_007975</name>
</gene>
<accession>A0ABD2Q2Q0</accession>